<keyword evidence="4" id="KW-0479">Metal-binding</keyword>
<dbReference type="Pfam" id="PF00348">
    <property type="entry name" value="polyprenyl_synt"/>
    <property type="match status" value="1"/>
</dbReference>
<comment type="similarity">
    <text evidence="2 6">Belongs to the FPP/GGPP synthase family.</text>
</comment>
<evidence type="ECO:0000256" key="3">
    <source>
        <dbReference type="ARBA" id="ARBA00022679"/>
    </source>
</evidence>
<dbReference type="InterPro" id="IPR008949">
    <property type="entry name" value="Isoprenoid_synthase_dom_sf"/>
</dbReference>
<keyword evidence="8" id="KW-1185">Reference proteome</keyword>
<gene>
    <name evidence="7" type="ORF">LRS13_03715</name>
</gene>
<protein>
    <submittedName>
        <fullName evidence="7">Polyprenyl synthetase family protein</fullName>
    </submittedName>
</protein>
<dbReference type="Proteomes" id="UP001058860">
    <property type="component" value="Chromosome"/>
</dbReference>
<sequence length="335" mass="34709">MTQTPVDPAAQVASLVDAAGPRVPELLGRVEVLLREAASGHGPVVGAPAGATIAAGGKRLRPLLVLLAAGVGPAGDVDDARDLDLVRAAAAVELVHSATLVHDDVLDASPLRRGHPTVWATHGRAMATAVGDLLFARAFAELTATGSLESVRLLSRASSALAEGELLQRSDAWNAEVPLARYLHRCELKTATLFESACALGALHGGAGDDVRGALAAFGRRIGLAFQLLDDVLDVAGPPERTGKPIGTDLLDGTVTLPLILARERDASLAAEDLRAITTPEAAADVCARISATGALDESRARALTMVDEAKRGLPDVAQRRVLELVADSVVERYA</sequence>
<dbReference type="InterPro" id="IPR033749">
    <property type="entry name" value="Polyprenyl_synt_CS"/>
</dbReference>
<dbReference type="PROSITE" id="PS00723">
    <property type="entry name" value="POLYPRENYL_SYNTHASE_1"/>
    <property type="match status" value="1"/>
</dbReference>
<reference evidence="8" key="1">
    <citation type="submission" date="2021-11" db="EMBL/GenBank/DDBJ databases">
        <title>Cultivation dependent microbiological survey of springs from the worlds oldest radium mine currently devoted to the extraction of radon-saturated water.</title>
        <authorList>
            <person name="Kapinusova G."/>
            <person name="Smrhova T."/>
            <person name="Strejcek M."/>
            <person name="Suman J."/>
            <person name="Jani K."/>
            <person name="Pajer P."/>
            <person name="Uhlik O."/>
        </authorList>
    </citation>
    <scope>NUCLEOTIDE SEQUENCE [LARGE SCALE GENOMIC DNA]</scope>
    <source>
        <strain evidence="8">J379</strain>
    </source>
</reference>
<dbReference type="EMBL" id="CP088295">
    <property type="protein sequence ID" value="UUY04650.1"/>
    <property type="molecule type" value="Genomic_DNA"/>
</dbReference>
<dbReference type="SFLD" id="SFLDS00005">
    <property type="entry name" value="Isoprenoid_Synthase_Type_I"/>
    <property type="match status" value="1"/>
</dbReference>
<organism evidence="7 8">
    <name type="scientific">Svornostia abyssi</name>
    <dbReference type="NCBI Taxonomy" id="2898438"/>
    <lineage>
        <taxon>Bacteria</taxon>
        <taxon>Bacillati</taxon>
        <taxon>Actinomycetota</taxon>
        <taxon>Thermoleophilia</taxon>
        <taxon>Solirubrobacterales</taxon>
        <taxon>Baekduiaceae</taxon>
        <taxon>Svornostia</taxon>
    </lineage>
</organism>
<keyword evidence="5" id="KW-0460">Magnesium</keyword>
<comment type="cofactor">
    <cofactor evidence="1">
        <name>Mg(2+)</name>
        <dbReference type="ChEBI" id="CHEBI:18420"/>
    </cofactor>
</comment>
<dbReference type="CDD" id="cd00685">
    <property type="entry name" value="Trans_IPPS_HT"/>
    <property type="match status" value="1"/>
</dbReference>
<evidence type="ECO:0000256" key="6">
    <source>
        <dbReference type="RuleBase" id="RU004466"/>
    </source>
</evidence>
<keyword evidence="3 6" id="KW-0808">Transferase</keyword>
<evidence type="ECO:0000256" key="4">
    <source>
        <dbReference type="ARBA" id="ARBA00022723"/>
    </source>
</evidence>
<accession>A0ABY5PJ30</accession>
<proteinExistence type="inferred from homology"/>
<dbReference type="PANTHER" id="PTHR12001:SF69">
    <property type="entry name" value="ALL TRANS-POLYPRENYL-DIPHOSPHATE SYNTHASE PDSS1"/>
    <property type="match status" value="1"/>
</dbReference>
<dbReference type="InterPro" id="IPR000092">
    <property type="entry name" value="Polyprenyl_synt"/>
</dbReference>
<dbReference type="SUPFAM" id="SSF48576">
    <property type="entry name" value="Terpenoid synthases"/>
    <property type="match status" value="1"/>
</dbReference>
<dbReference type="Gene3D" id="1.10.600.10">
    <property type="entry name" value="Farnesyl Diphosphate Synthase"/>
    <property type="match status" value="1"/>
</dbReference>
<dbReference type="RefSeq" id="WP_353865126.1">
    <property type="nucleotide sequence ID" value="NZ_CP088295.1"/>
</dbReference>
<evidence type="ECO:0000256" key="5">
    <source>
        <dbReference type="ARBA" id="ARBA00022842"/>
    </source>
</evidence>
<evidence type="ECO:0000313" key="8">
    <source>
        <dbReference type="Proteomes" id="UP001058860"/>
    </source>
</evidence>
<evidence type="ECO:0000313" key="7">
    <source>
        <dbReference type="EMBL" id="UUY04650.1"/>
    </source>
</evidence>
<name>A0ABY5PJ30_9ACTN</name>
<dbReference type="PROSITE" id="PS00444">
    <property type="entry name" value="POLYPRENYL_SYNTHASE_2"/>
    <property type="match status" value="1"/>
</dbReference>
<evidence type="ECO:0000256" key="2">
    <source>
        <dbReference type="ARBA" id="ARBA00006706"/>
    </source>
</evidence>
<evidence type="ECO:0000256" key="1">
    <source>
        <dbReference type="ARBA" id="ARBA00001946"/>
    </source>
</evidence>
<dbReference type="PANTHER" id="PTHR12001">
    <property type="entry name" value="GERANYLGERANYL PYROPHOSPHATE SYNTHASE"/>
    <property type="match status" value="1"/>
</dbReference>